<evidence type="ECO:0000256" key="1">
    <source>
        <dbReference type="SAM" id="MobiDB-lite"/>
    </source>
</evidence>
<feature type="compositionally biased region" description="Polar residues" evidence="1">
    <location>
        <begin position="122"/>
        <end position="138"/>
    </location>
</feature>
<evidence type="ECO:0000313" key="3">
    <source>
        <dbReference type="Proteomes" id="UP000324222"/>
    </source>
</evidence>
<protein>
    <submittedName>
        <fullName evidence="2">Uncharacterized protein</fullName>
    </submittedName>
</protein>
<feature type="region of interest" description="Disordered" evidence="1">
    <location>
        <begin position="155"/>
        <end position="184"/>
    </location>
</feature>
<gene>
    <name evidence="2" type="ORF">E2C01_051876</name>
</gene>
<feature type="region of interest" description="Disordered" evidence="1">
    <location>
        <begin position="112"/>
        <end position="140"/>
    </location>
</feature>
<dbReference type="AlphaFoldDB" id="A0A5B7GK13"/>
<proteinExistence type="predicted"/>
<organism evidence="2 3">
    <name type="scientific">Portunus trituberculatus</name>
    <name type="common">Swimming crab</name>
    <name type="synonym">Neptunus trituberculatus</name>
    <dbReference type="NCBI Taxonomy" id="210409"/>
    <lineage>
        <taxon>Eukaryota</taxon>
        <taxon>Metazoa</taxon>
        <taxon>Ecdysozoa</taxon>
        <taxon>Arthropoda</taxon>
        <taxon>Crustacea</taxon>
        <taxon>Multicrustacea</taxon>
        <taxon>Malacostraca</taxon>
        <taxon>Eumalacostraca</taxon>
        <taxon>Eucarida</taxon>
        <taxon>Decapoda</taxon>
        <taxon>Pleocyemata</taxon>
        <taxon>Brachyura</taxon>
        <taxon>Eubrachyura</taxon>
        <taxon>Portunoidea</taxon>
        <taxon>Portunidae</taxon>
        <taxon>Portuninae</taxon>
        <taxon>Portunus</taxon>
    </lineage>
</organism>
<reference evidence="2 3" key="1">
    <citation type="submission" date="2019-05" db="EMBL/GenBank/DDBJ databases">
        <title>Another draft genome of Portunus trituberculatus and its Hox gene families provides insights of decapod evolution.</title>
        <authorList>
            <person name="Jeong J.-H."/>
            <person name="Song I."/>
            <person name="Kim S."/>
            <person name="Choi T."/>
            <person name="Kim D."/>
            <person name="Ryu S."/>
            <person name="Kim W."/>
        </authorList>
    </citation>
    <scope>NUCLEOTIDE SEQUENCE [LARGE SCALE GENOMIC DNA]</scope>
    <source>
        <tissue evidence="2">Muscle</tissue>
    </source>
</reference>
<name>A0A5B7GK13_PORTR</name>
<feature type="compositionally biased region" description="Polar residues" evidence="1">
    <location>
        <begin position="173"/>
        <end position="182"/>
    </location>
</feature>
<dbReference type="Proteomes" id="UP000324222">
    <property type="component" value="Unassembled WGS sequence"/>
</dbReference>
<evidence type="ECO:0000313" key="2">
    <source>
        <dbReference type="EMBL" id="MPC57886.1"/>
    </source>
</evidence>
<dbReference type="EMBL" id="VSRR010015161">
    <property type="protein sequence ID" value="MPC57886.1"/>
    <property type="molecule type" value="Genomic_DNA"/>
</dbReference>
<accession>A0A5B7GK13</accession>
<feature type="compositionally biased region" description="Basic residues" evidence="1">
    <location>
        <begin position="156"/>
        <end position="171"/>
    </location>
</feature>
<sequence>MSPKNYSYDILVVSVKIFVIQCEESAVTNVRVFSVCASRLHPPDQGREGRADTKLLQEACSGATPAERIVLLALFPVARVARLEDHCFEPHRCRNLDSRPQNWVKSGERVRRGISSKGGCGSSQTQWGAPRRGQSSASRRFGHKPGIIFFQASHPAGHRGQRSQWRQRVRQHSAGTQYSPAQRKSGGVKYSFLQHLDGRDRHFIF</sequence>
<keyword evidence="3" id="KW-1185">Reference proteome</keyword>
<comment type="caution">
    <text evidence="2">The sequence shown here is derived from an EMBL/GenBank/DDBJ whole genome shotgun (WGS) entry which is preliminary data.</text>
</comment>